<dbReference type="GO" id="GO:0097363">
    <property type="term" value="F:protein O-acetylglucosaminyltransferase activity"/>
    <property type="evidence" value="ECO:0007669"/>
    <property type="project" value="TreeGrafter"/>
</dbReference>
<dbReference type="PANTHER" id="PTHR20961">
    <property type="entry name" value="GLYCOSYLTRANSFERASE"/>
    <property type="match status" value="1"/>
</dbReference>
<proteinExistence type="evidence at transcript level"/>
<evidence type="ECO:0000256" key="3">
    <source>
        <dbReference type="ARBA" id="ARBA00022679"/>
    </source>
</evidence>
<keyword evidence="7" id="KW-0325">Glycoprotein</keyword>
<dbReference type="InterPro" id="IPR007657">
    <property type="entry name" value="Glycosyltransferase_61"/>
</dbReference>
<keyword evidence="6" id="KW-0472">Membrane</keyword>
<feature type="non-terminal residue" evidence="9">
    <location>
        <position position="1"/>
    </location>
</feature>
<evidence type="ECO:0000313" key="9">
    <source>
        <dbReference type="EMBL" id="CDG68699.1"/>
    </source>
</evidence>
<dbReference type="EMBL" id="HAAD01002467">
    <property type="protein sequence ID" value="CDG68699.1"/>
    <property type="molecule type" value="mRNA"/>
</dbReference>
<evidence type="ECO:0000259" key="8">
    <source>
        <dbReference type="Pfam" id="PF04577"/>
    </source>
</evidence>
<evidence type="ECO:0000256" key="5">
    <source>
        <dbReference type="ARBA" id="ARBA00022989"/>
    </source>
</evidence>
<dbReference type="GO" id="GO:0005783">
    <property type="term" value="C:endoplasmic reticulum"/>
    <property type="evidence" value="ECO:0007669"/>
    <property type="project" value="TreeGrafter"/>
</dbReference>
<sequence>LRFGTSNRATASIGTALLKAAKDAGFLKDHILDKHLALDHKKIERSKQRVMNVCKERHNNEVKKEGIQCIMFDGRKDLTKTVVYGNDGKSYPREIKEDHYSVCSEPGGKYLFHFVNNSEEREARTPAEHIAEQLYDWIIAHGIENQLIAIGGDSTNLNTDLINWETEEIIEPVLTCLIRDDIIQFINNPMVVPNFPIHGQSIERIAKEVTRASTWKPFLHMNNHGKTITLDELSSAVTCFGMSKSTRQCKFTNLCYNTLRDEYLFLHGANSSMFGVPTPRNDPALVDLSGVDDHNAKYFSYTDVPSSYLFNKKYLFVEGNSIIFHRFNPENLMHVFHDDLMTIFYTKSLFYPHSEVNLVMTDRRDEGPYFDLYKLYSNSIYTSINFTDTDFVCFQSALVGLSKQLTWYQYGFKIPQGPLNNTHYPKNDLLYFKNDFLTRMNLSDIPDTKCILLLSRTTSRKILNEAQLLFKLSTFFRLPIYSVSLETDALNNIISLILRASLVISMHGAQLILGIFMKPGAVLAELFPYAVPPENYTPYKTLADLISVRYVAWKNNNPVNNYPHEEREPQLGGLRHLPKELQLLIKNTTTVPPHLCCSDSYWLYRIYQDTVIDVDDLLQHLKQFNFLNQNDHECLSNHTSLFCAIYPSEVTNITCRRDSDRIEIFWDIPWNMITFGETRILYEVFIKDSFNSIVKFLTKETFLVYTISTESLDYSIFIRSIFYKNYGSFSFTGLKC</sequence>
<keyword evidence="4" id="KW-0812">Transmembrane</keyword>
<organism evidence="9">
    <name type="scientific">Hydra vulgaris</name>
    <name type="common">Hydra</name>
    <name type="synonym">Hydra attenuata</name>
    <dbReference type="NCBI Taxonomy" id="6087"/>
    <lineage>
        <taxon>Eukaryota</taxon>
        <taxon>Metazoa</taxon>
        <taxon>Cnidaria</taxon>
        <taxon>Hydrozoa</taxon>
        <taxon>Hydroidolina</taxon>
        <taxon>Anthoathecata</taxon>
        <taxon>Aplanulata</taxon>
        <taxon>Hydridae</taxon>
        <taxon>Hydra</taxon>
    </lineage>
</organism>
<dbReference type="GO" id="GO:0035269">
    <property type="term" value="P:protein O-linked glycosylation via mannose"/>
    <property type="evidence" value="ECO:0007669"/>
    <property type="project" value="TreeGrafter"/>
</dbReference>
<protein>
    <submittedName>
        <fullName evidence="9">Uncharacterized glycosyltransferase AGO61</fullName>
    </submittedName>
</protein>
<feature type="domain" description="Glycosyltransferase 61 catalytic" evidence="8">
    <location>
        <begin position="418"/>
        <end position="523"/>
    </location>
</feature>
<dbReference type="AlphaFoldDB" id="T2M9A9"/>
<dbReference type="OrthoDB" id="6617942at2759"/>
<reference evidence="9" key="1">
    <citation type="journal article" date="2013" name="Genome Biol. Evol.">
        <title>Punctuated emergences of genetic and phenotypic innovations in eumetazoan, bilaterian, euteleostome, and hominidae ancestors.</title>
        <authorList>
            <person name="Wenger Y."/>
            <person name="Galliot B."/>
        </authorList>
    </citation>
    <scope>NUCLEOTIDE SEQUENCE</scope>
    <source>
        <tissue evidence="9">Whole animals</tissue>
    </source>
</reference>
<evidence type="ECO:0000256" key="7">
    <source>
        <dbReference type="ARBA" id="ARBA00023180"/>
    </source>
</evidence>
<accession>T2M9A9</accession>
<dbReference type="PANTHER" id="PTHR20961:SF38">
    <property type="entry name" value="PROTEIN O-LINKED-MANNOSE BETA-1,4-N-ACETYLGLUCOSAMINYLTRANSFERASE 2"/>
    <property type="match status" value="1"/>
</dbReference>
<comment type="subcellular location">
    <subcellularLocation>
        <location evidence="1">Membrane</location>
        <topology evidence="1">Single-pass membrane protein</topology>
    </subcellularLocation>
</comment>
<dbReference type="InterPro" id="IPR049625">
    <property type="entry name" value="Glyco_transf_61_cat"/>
</dbReference>
<dbReference type="GO" id="GO:0016020">
    <property type="term" value="C:membrane"/>
    <property type="evidence" value="ECO:0007669"/>
    <property type="project" value="UniProtKB-SubCell"/>
</dbReference>
<evidence type="ECO:0000256" key="4">
    <source>
        <dbReference type="ARBA" id="ARBA00022692"/>
    </source>
</evidence>
<evidence type="ECO:0000256" key="6">
    <source>
        <dbReference type="ARBA" id="ARBA00023136"/>
    </source>
</evidence>
<keyword evidence="5" id="KW-1133">Transmembrane helix</keyword>
<gene>
    <name evidence="9" type="primary">AGO61</name>
</gene>
<evidence type="ECO:0000256" key="1">
    <source>
        <dbReference type="ARBA" id="ARBA00004167"/>
    </source>
</evidence>
<keyword evidence="3 9" id="KW-0808">Transferase</keyword>
<name>T2M9A9_HYDVU</name>
<evidence type="ECO:0000256" key="2">
    <source>
        <dbReference type="ARBA" id="ARBA00022676"/>
    </source>
</evidence>
<keyword evidence="2" id="KW-0328">Glycosyltransferase</keyword>
<dbReference type="Pfam" id="PF04577">
    <property type="entry name" value="Glyco_transf_61"/>
    <property type="match status" value="1"/>
</dbReference>